<evidence type="ECO:0000256" key="4">
    <source>
        <dbReference type="SAM" id="MobiDB-lite"/>
    </source>
</evidence>
<feature type="region of interest" description="Disordered" evidence="4">
    <location>
        <begin position="348"/>
        <end position="381"/>
    </location>
</feature>
<dbReference type="AlphaFoldDB" id="A0A1I8EMK3"/>
<dbReference type="InterPro" id="IPR036570">
    <property type="entry name" value="HORMA_dom_sf"/>
</dbReference>
<comment type="subcellular location">
    <subcellularLocation>
        <location evidence="1">Preautophagosomal structure</location>
    </subcellularLocation>
</comment>
<sequence length="508" mass="56128">MADSLFMSDSATCSKSYQEFVKFGKFFTTRLVQALVQSRLGQLIVQSCSVSPDPTDWFSVRIDELGEVAAQLRTSVTKYPPNTNCFTLDFLLHTADGDVLPLESWYVSRCVRYESQLTDGNVNVRTELYHQLGTLLKSAIVASRMTPAYRYYVRKQSPDTFIIMYRVYEKEPEMDLGEEQKKVRIGLVTSPFGGFSVDLLYRTKMEIDRTTTQEVNVSAAAASENVNTNEHQSKIDIDVPMLIPFGPVSVHSAEVKPEKTDELMLETPSRRVHFHLGHSRSSSDDTCCRGDVCSDEHIFGKIASKSLDRSSSQPYSSSLPHRLASVKNRSRTHSFPFSTLLTTAASDSIPGGLLGSLEDSDKITPTSSPVRSPSSPPTLVASTCCATSVPNHMHQCATVPSGVNLMNKGTNEKQEGDSAEETEAQSDDDDDLTSSDGSYVKVAFGSSESLADGLGEFMKQCRSAPTHLSFQIDSTSVIPELLAQFENNQKIFDNFLEEIKRKADSEED</sequence>
<dbReference type="PANTHER" id="PTHR13430">
    <property type="match status" value="1"/>
</dbReference>
<proteinExistence type="inferred from homology"/>
<dbReference type="GO" id="GO:0000423">
    <property type="term" value="P:mitophagy"/>
    <property type="evidence" value="ECO:0007669"/>
    <property type="project" value="TreeGrafter"/>
</dbReference>
<dbReference type="InterPro" id="IPR040182">
    <property type="entry name" value="ATG13"/>
</dbReference>
<dbReference type="GO" id="GO:0034727">
    <property type="term" value="P:piecemeal microautophagy of the nucleus"/>
    <property type="evidence" value="ECO:0007669"/>
    <property type="project" value="TreeGrafter"/>
</dbReference>
<dbReference type="WBParaSite" id="maker-PairedContig_3228-snap-gene-3.20-mRNA-1">
    <property type="protein sequence ID" value="maker-PairedContig_3228-snap-gene-3.20-mRNA-1"/>
    <property type="gene ID" value="maker-PairedContig_3228-snap-gene-3.20"/>
</dbReference>
<evidence type="ECO:0000256" key="1">
    <source>
        <dbReference type="ARBA" id="ARBA00004329"/>
    </source>
</evidence>
<accession>A0A1I8EMK3</accession>
<dbReference type="GO" id="GO:0000407">
    <property type="term" value="C:phagophore assembly site"/>
    <property type="evidence" value="ECO:0007669"/>
    <property type="project" value="UniProtKB-SubCell"/>
</dbReference>
<name>A0A1I8EMK3_WUCBA</name>
<dbReference type="GO" id="GO:0034497">
    <property type="term" value="P:protein localization to phagophore assembly site"/>
    <property type="evidence" value="ECO:0007669"/>
    <property type="project" value="TreeGrafter"/>
</dbReference>
<keyword evidence="3" id="KW-0072">Autophagy</keyword>
<protein>
    <recommendedName>
        <fullName evidence="6">Autophagy-related protein 13</fullName>
    </recommendedName>
</protein>
<dbReference type="PANTHER" id="PTHR13430:SF4">
    <property type="entry name" value="AUTOPHAGY-RELATED PROTEIN 13"/>
    <property type="match status" value="1"/>
</dbReference>
<evidence type="ECO:0000256" key="3">
    <source>
        <dbReference type="ARBA" id="ARBA00023006"/>
    </source>
</evidence>
<feature type="compositionally biased region" description="Low complexity" evidence="4">
    <location>
        <begin position="364"/>
        <end position="373"/>
    </location>
</feature>
<dbReference type="GO" id="GO:1990316">
    <property type="term" value="C:Atg1/ULK1 kinase complex"/>
    <property type="evidence" value="ECO:0007669"/>
    <property type="project" value="TreeGrafter"/>
</dbReference>
<dbReference type="GO" id="GO:0005829">
    <property type="term" value="C:cytosol"/>
    <property type="evidence" value="ECO:0007669"/>
    <property type="project" value="TreeGrafter"/>
</dbReference>
<organism evidence="5">
    <name type="scientific">Wuchereria bancrofti</name>
    <dbReference type="NCBI Taxonomy" id="6293"/>
    <lineage>
        <taxon>Eukaryota</taxon>
        <taxon>Metazoa</taxon>
        <taxon>Ecdysozoa</taxon>
        <taxon>Nematoda</taxon>
        <taxon>Chromadorea</taxon>
        <taxon>Rhabditida</taxon>
        <taxon>Spirurina</taxon>
        <taxon>Spiruromorpha</taxon>
        <taxon>Filarioidea</taxon>
        <taxon>Onchocercidae</taxon>
        <taxon>Wuchereria</taxon>
    </lineage>
</organism>
<evidence type="ECO:0000313" key="5">
    <source>
        <dbReference type="WBParaSite" id="maker-PairedContig_3228-snap-gene-3.20-mRNA-1"/>
    </source>
</evidence>
<comment type="similarity">
    <text evidence="2">Belongs to the ATG13 family. Metazoan subfamily.</text>
</comment>
<dbReference type="STRING" id="6293.A0A1I8EMK3"/>
<feature type="region of interest" description="Disordered" evidence="4">
    <location>
        <begin position="401"/>
        <end position="437"/>
    </location>
</feature>
<reference evidence="5" key="1">
    <citation type="submission" date="2016-11" db="UniProtKB">
        <authorList>
            <consortium name="WormBaseParasite"/>
        </authorList>
    </citation>
    <scope>IDENTIFICATION</scope>
    <source>
        <strain evidence="5">pt0022</strain>
    </source>
</reference>
<feature type="compositionally biased region" description="Acidic residues" evidence="4">
    <location>
        <begin position="417"/>
        <end position="433"/>
    </location>
</feature>
<dbReference type="Gene3D" id="3.30.900.10">
    <property type="entry name" value="HORMA domain"/>
    <property type="match status" value="1"/>
</dbReference>
<evidence type="ECO:0000256" key="2">
    <source>
        <dbReference type="ARBA" id="ARBA00007341"/>
    </source>
</evidence>
<evidence type="ECO:0008006" key="6">
    <source>
        <dbReference type="Google" id="ProtNLM"/>
    </source>
</evidence>
<feature type="region of interest" description="Disordered" evidence="4">
    <location>
        <begin position="308"/>
        <end position="328"/>
    </location>
</feature>
<feature type="compositionally biased region" description="Low complexity" evidence="4">
    <location>
        <begin position="309"/>
        <end position="318"/>
    </location>
</feature>